<dbReference type="SUPFAM" id="SSF82199">
    <property type="entry name" value="SET domain"/>
    <property type="match status" value="1"/>
</dbReference>
<dbReference type="InterPro" id="IPR053010">
    <property type="entry name" value="SET_SmydA-8"/>
</dbReference>
<dbReference type="PROSITE" id="PS01360">
    <property type="entry name" value="ZF_MYND_1"/>
    <property type="match status" value="1"/>
</dbReference>
<keyword evidence="1" id="KW-0479">Metal-binding</keyword>
<keyword evidence="2 4" id="KW-0863">Zinc-finger</keyword>
<dbReference type="Gene3D" id="1.25.40.10">
    <property type="entry name" value="Tetratricopeptide repeat domain"/>
    <property type="match status" value="1"/>
</dbReference>
<dbReference type="CDD" id="cd20071">
    <property type="entry name" value="SET_SMYD"/>
    <property type="match status" value="1"/>
</dbReference>
<feature type="region of interest" description="Disordered" evidence="5">
    <location>
        <begin position="232"/>
        <end position="291"/>
    </location>
</feature>
<accession>A0ABP1QKP0</accession>
<dbReference type="PANTHER" id="PTHR46455">
    <property type="entry name" value="SET AND MYND DOMAIN CONTAINING, ARTHROPOD-SPECIFIC, MEMBER 4, ISOFORM A"/>
    <property type="match status" value="1"/>
</dbReference>
<evidence type="ECO:0000256" key="4">
    <source>
        <dbReference type="PROSITE-ProRule" id="PRU00134"/>
    </source>
</evidence>
<sequence length="722" mass="81544">MANKGKCQVCPKFSESRCSWCKLVFYCSKEHQKQDWPHHKETCTKKKYRLEENEELGRHLVATEDIKLDHILFKDKPLLLSYKLDTLEYTRNKICLGCYKEIPTEPRDYRKDDKKRRSGGQKVDKKQKRVVGSGNNEDNDEEKDDNDEESSSEDDEDDDDDDDDESDDSDDEDNDDDEPEKVCLSCHLPICSVPCSSQYFHKNFECKLLSEAASFHRQQQLQQNSASAAGGVAEAVTSSTPLALPESGEKTQNPTKKAGTTTSATSVSSSSLSSPASPESNSSSSNQESMSLGTTCINTSCSRRSTNRTSISNGIREALLRNLLYFRCLLLKHVNEGHWNELISLQSNEESRNDVTGLEKTTRIFTLIKKTLAEINHPSVSQVYKPDVHKIVGIIEINALNISISQNVEVSGIFPTVSLMEHSCIPSVKYYLVPCSSEKKNKTSTFFELYCRSAVKLKSGDHLSVAYTNAMWNTEKRREFLKKEKHFWCDCVRCKDPWELGTNFSTLKCPICKIASVPVLKNPGGTATASSSQEIQWKCTNTKCGKTIAFYQVKKVDNKLCEMVGKTKPSIESYKECLAKMEELVHPDYYLCCIVTHSLIQMYGHDTATVHDKALLEEKIASCNKLLGMIKKLDPGLAVLNIYASVVFYEMHSAILAMAGAEVDDDYHILRNNPETVNLAKVYLQKCIECFKYELLELPENKLKVLAAKKMEYLNLVMNKRQ</sequence>
<dbReference type="Pfam" id="PF01753">
    <property type="entry name" value="zf-MYND"/>
    <property type="match status" value="1"/>
</dbReference>
<reference evidence="7 8" key="1">
    <citation type="submission" date="2024-08" db="EMBL/GenBank/DDBJ databases">
        <authorList>
            <person name="Cucini C."/>
            <person name="Frati F."/>
        </authorList>
    </citation>
    <scope>NUCLEOTIDE SEQUENCE [LARGE SCALE GENOMIC DNA]</scope>
</reference>
<dbReference type="InterPro" id="IPR046341">
    <property type="entry name" value="SET_dom_sf"/>
</dbReference>
<organism evidence="7 8">
    <name type="scientific">Orchesella dallaii</name>
    <dbReference type="NCBI Taxonomy" id="48710"/>
    <lineage>
        <taxon>Eukaryota</taxon>
        <taxon>Metazoa</taxon>
        <taxon>Ecdysozoa</taxon>
        <taxon>Arthropoda</taxon>
        <taxon>Hexapoda</taxon>
        <taxon>Collembola</taxon>
        <taxon>Entomobryomorpha</taxon>
        <taxon>Entomobryoidea</taxon>
        <taxon>Orchesellidae</taxon>
        <taxon>Orchesellinae</taxon>
        <taxon>Orchesella</taxon>
    </lineage>
</organism>
<keyword evidence="3" id="KW-0862">Zinc</keyword>
<evidence type="ECO:0000259" key="6">
    <source>
        <dbReference type="PROSITE" id="PS50865"/>
    </source>
</evidence>
<dbReference type="Proteomes" id="UP001642540">
    <property type="component" value="Unassembled WGS sequence"/>
</dbReference>
<gene>
    <name evidence="7" type="ORF">ODALV1_LOCUS12500</name>
</gene>
<feature type="compositionally biased region" description="Polar residues" evidence="5">
    <location>
        <begin position="250"/>
        <end position="261"/>
    </location>
</feature>
<feature type="domain" description="MYND-type" evidence="6">
    <location>
        <begin position="7"/>
        <end position="43"/>
    </location>
</feature>
<feature type="region of interest" description="Disordered" evidence="5">
    <location>
        <begin position="109"/>
        <end position="180"/>
    </location>
</feature>
<dbReference type="PROSITE" id="PS50865">
    <property type="entry name" value="ZF_MYND_2"/>
    <property type="match status" value="1"/>
</dbReference>
<dbReference type="Gene3D" id="6.10.140.2220">
    <property type="match status" value="1"/>
</dbReference>
<dbReference type="Gene3D" id="2.170.270.10">
    <property type="entry name" value="SET domain"/>
    <property type="match status" value="1"/>
</dbReference>
<dbReference type="EMBL" id="CAXLJM020000038">
    <property type="protein sequence ID" value="CAL8106866.1"/>
    <property type="molecule type" value="Genomic_DNA"/>
</dbReference>
<name>A0ABP1QKP0_9HEXA</name>
<evidence type="ECO:0000256" key="2">
    <source>
        <dbReference type="ARBA" id="ARBA00022771"/>
    </source>
</evidence>
<dbReference type="SUPFAM" id="SSF144232">
    <property type="entry name" value="HIT/MYND zinc finger-like"/>
    <property type="match status" value="1"/>
</dbReference>
<keyword evidence="8" id="KW-1185">Reference proteome</keyword>
<dbReference type="InterPro" id="IPR002893">
    <property type="entry name" value="Znf_MYND"/>
</dbReference>
<evidence type="ECO:0000256" key="1">
    <source>
        <dbReference type="ARBA" id="ARBA00022723"/>
    </source>
</evidence>
<feature type="compositionally biased region" description="Basic residues" evidence="5">
    <location>
        <begin position="113"/>
        <end position="129"/>
    </location>
</feature>
<proteinExistence type="predicted"/>
<evidence type="ECO:0000313" key="8">
    <source>
        <dbReference type="Proteomes" id="UP001642540"/>
    </source>
</evidence>
<dbReference type="InterPro" id="IPR011990">
    <property type="entry name" value="TPR-like_helical_dom_sf"/>
</dbReference>
<dbReference type="PANTHER" id="PTHR46455:SF2">
    <property type="entry name" value="AT24727P"/>
    <property type="match status" value="1"/>
</dbReference>
<comment type="caution">
    <text evidence="7">The sequence shown here is derived from an EMBL/GenBank/DDBJ whole genome shotgun (WGS) entry which is preliminary data.</text>
</comment>
<evidence type="ECO:0000256" key="5">
    <source>
        <dbReference type="SAM" id="MobiDB-lite"/>
    </source>
</evidence>
<evidence type="ECO:0000313" key="7">
    <source>
        <dbReference type="EMBL" id="CAL8106866.1"/>
    </source>
</evidence>
<evidence type="ECO:0000256" key="3">
    <source>
        <dbReference type="ARBA" id="ARBA00022833"/>
    </source>
</evidence>
<protein>
    <recommendedName>
        <fullName evidence="6">MYND-type domain-containing protein</fullName>
    </recommendedName>
</protein>
<feature type="compositionally biased region" description="Acidic residues" evidence="5">
    <location>
        <begin position="137"/>
        <end position="179"/>
    </location>
</feature>
<feature type="compositionally biased region" description="Low complexity" evidence="5">
    <location>
        <begin position="262"/>
        <end position="291"/>
    </location>
</feature>